<dbReference type="PANTHER" id="PTHR12085">
    <property type="entry name" value="SERINE/THREONINE-PROTEIN PHOSPHATASE 2A REGULATORY SUBUNIT B'' SUBUNIT GAMMA"/>
    <property type="match status" value="1"/>
</dbReference>
<dbReference type="Proteomes" id="UP000515908">
    <property type="component" value="Chromosome 09"/>
</dbReference>
<dbReference type="GO" id="GO:0005819">
    <property type="term" value="C:spindle"/>
    <property type="evidence" value="ECO:0007669"/>
    <property type="project" value="TreeGrafter"/>
</dbReference>
<dbReference type="InterPro" id="IPR011992">
    <property type="entry name" value="EF-hand-dom_pair"/>
</dbReference>
<evidence type="ECO:0000313" key="2">
    <source>
        <dbReference type="EMBL" id="CAD2217873.1"/>
    </source>
</evidence>
<evidence type="ECO:0000313" key="3">
    <source>
        <dbReference type="Proteomes" id="UP000515908"/>
    </source>
</evidence>
<keyword evidence="3" id="KW-1185">Reference proteome</keyword>
<accession>A0A7G2CGP8</accession>
<dbReference type="PROSITE" id="PS00018">
    <property type="entry name" value="EF_HAND_1"/>
    <property type="match status" value="1"/>
</dbReference>
<reference evidence="2 3" key="1">
    <citation type="submission" date="2020-08" db="EMBL/GenBank/DDBJ databases">
        <authorList>
            <person name="Newling K."/>
            <person name="Davey J."/>
            <person name="Forrester S."/>
        </authorList>
    </citation>
    <scope>NUCLEOTIDE SEQUENCE [LARGE SCALE GENOMIC DNA]</scope>
    <source>
        <strain evidence="3">Crithidia deanei Carvalho (ATCC PRA-265)</strain>
    </source>
</reference>
<organism evidence="2 3">
    <name type="scientific">Angomonas deanei</name>
    <dbReference type="NCBI Taxonomy" id="59799"/>
    <lineage>
        <taxon>Eukaryota</taxon>
        <taxon>Discoba</taxon>
        <taxon>Euglenozoa</taxon>
        <taxon>Kinetoplastea</taxon>
        <taxon>Metakinetoplastina</taxon>
        <taxon>Trypanosomatida</taxon>
        <taxon>Trypanosomatidae</taxon>
        <taxon>Strigomonadinae</taxon>
        <taxon>Angomonas</taxon>
    </lineage>
</organism>
<dbReference type="PANTHER" id="PTHR12085:SF4">
    <property type="entry name" value="EF-HAND DOMAIN-CONTAINING PROTEIN"/>
    <property type="match status" value="1"/>
</dbReference>
<dbReference type="Gene3D" id="1.10.238.10">
    <property type="entry name" value="EF-hand"/>
    <property type="match status" value="1"/>
</dbReference>
<dbReference type="AlphaFoldDB" id="A0A7G2CGP8"/>
<keyword evidence="1" id="KW-0106">Calcium</keyword>
<dbReference type="InterPro" id="IPR039865">
    <property type="entry name" value="PPP2R3C"/>
</dbReference>
<dbReference type="EMBL" id="LR877153">
    <property type="protein sequence ID" value="CAD2217873.1"/>
    <property type="molecule type" value="Genomic_DNA"/>
</dbReference>
<evidence type="ECO:0008006" key="4">
    <source>
        <dbReference type="Google" id="ProtNLM"/>
    </source>
</evidence>
<dbReference type="GO" id="GO:0030865">
    <property type="term" value="P:cortical cytoskeleton organization"/>
    <property type="evidence" value="ECO:0007669"/>
    <property type="project" value="TreeGrafter"/>
</dbReference>
<dbReference type="InterPro" id="IPR018247">
    <property type="entry name" value="EF_Hand_1_Ca_BS"/>
</dbReference>
<dbReference type="VEuPathDB" id="TriTrypDB:ADEAN_000535900"/>
<gene>
    <name evidence="2" type="ORF">ADEAN_000535900</name>
</gene>
<dbReference type="GO" id="GO:0035303">
    <property type="term" value="P:regulation of dephosphorylation"/>
    <property type="evidence" value="ECO:0007669"/>
    <property type="project" value="InterPro"/>
</dbReference>
<dbReference type="SUPFAM" id="SSF47473">
    <property type="entry name" value="EF-hand"/>
    <property type="match status" value="1"/>
</dbReference>
<proteinExistence type="predicted"/>
<dbReference type="GO" id="GO:0000226">
    <property type="term" value="P:microtubule cytoskeleton organization"/>
    <property type="evidence" value="ECO:0007669"/>
    <property type="project" value="TreeGrafter"/>
</dbReference>
<name>A0A7G2CGP8_9TRYP</name>
<evidence type="ECO:0000256" key="1">
    <source>
        <dbReference type="ARBA" id="ARBA00022837"/>
    </source>
</evidence>
<protein>
    <recommendedName>
        <fullName evidence="4">EF-hand domain-containing protein</fullName>
    </recommendedName>
</protein>
<sequence length="535" mass="60318">MFRFYLNSEEKSNLSSICAAKREYVREHLDHLNKSTSPAALWNALVKYCTPHAAKPPAEGDSTTSAMDTYEELEIDFSSFRQMAYELIFNVTPDELEALRVEEKEKLQSFFFSHPFLSPATFLAFARSSSGTVPAVHLYAFAAKRMLLFRLRVNLELCATAPPPLLRERDKSGERELCCPPSISSPLSNGLTQTDVERFIKSLIPNMRFVRDVPPWMLPYYLCHASRKVFFMCDTRNVGAISIESIMRSEVFSELLRMFETDPKDAVVGFPVGCPVEVSAALTHASADADDTVPAVVISFDGEGSDLHDLYKVKLVQGGETLSLRRSGIFWNSGSADYFGEDCLNMDNWFSLPLMCRIYEHFTFLDLDGDGVLTVGELYNYSSASFTKLAIDRVFECHVPHSGKRHIMDYKTYLNFVIATEHAATLPAIKYIWKVLDIADTKDHIDVTALYAFCKELSNELNTNGLMSGLSANCILSEIVDMINPEWHECITFDDLMRSGQQATVLPILLSSKNFFTYDCREQSAATAKDEFTEF</sequence>